<dbReference type="Pfam" id="PF16959">
    <property type="entry name" value="Collectrin"/>
    <property type="match status" value="1"/>
</dbReference>
<keyword evidence="2" id="KW-1003">Cell membrane</keyword>
<evidence type="ECO:0000256" key="1">
    <source>
        <dbReference type="ARBA" id="ARBA00004251"/>
    </source>
</evidence>
<reference evidence="13" key="1">
    <citation type="submission" date="2003-08" db="EMBL/GenBank/DDBJ databases">
        <authorList>
            <person name="Birren B."/>
            <person name="Nusbaum C."/>
            <person name="Abebe A."/>
            <person name="Abouelleil A."/>
            <person name="Adekoya E."/>
            <person name="Ait-zahra M."/>
            <person name="Allen N."/>
            <person name="Allen T."/>
            <person name="An P."/>
            <person name="Anderson M."/>
            <person name="Anderson S."/>
            <person name="Arachchi H."/>
            <person name="Armbruster J."/>
            <person name="Bachantsang P."/>
            <person name="Baldwin J."/>
            <person name="Barry A."/>
            <person name="Bayul T."/>
            <person name="Blitshsteyn B."/>
            <person name="Bloom T."/>
            <person name="Blye J."/>
            <person name="Boguslavskiy L."/>
            <person name="Borowsky M."/>
            <person name="Boukhgalter B."/>
            <person name="Brunache A."/>
            <person name="Butler J."/>
            <person name="Calixte N."/>
            <person name="Calvo S."/>
            <person name="Camarata J."/>
            <person name="Campo K."/>
            <person name="Chang J."/>
            <person name="Cheshatsang Y."/>
            <person name="Citroen M."/>
            <person name="Collymore A."/>
            <person name="Considine T."/>
            <person name="Cook A."/>
            <person name="Cooke P."/>
            <person name="Corum B."/>
            <person name="Cuomo C."/>
            <person name="David R."/>
            <person name="Dawoe T."/>
            <person name="Degray S."/>
            <person name="Dodge S."/>
            <person name="Dooley K."/>
            <person name="Dorje P."/>
            <person name="Dorjee K."/>
            <person name="Dorris L."/>
            <person name="Duffey N."/>
            <person name="Dupes A."/>
            <person name="Elkins T."/>
            <person name="Engels R."/>
            <person name="Erickson J."/>
            <person name="Farina A."/>
            <person name="Faro S."/>
            <person name="Ferreira P."/>
            <person name="Fischer H."/>
            <person name="Fitzgerald M."/>
            <person name="Foley K."/>
            <person name="Gage D."/>
            <person name="Galagan J."/>
            <person name="Gearin G."/>
            <person name="Gnerre S."/>
            <person name="Gnirke A."/>
            <person name="Goyette A."/>
            <person name="Graham J."/>
            <person name="Grandbois E."/>
            <person name="Gyaltsen K."/>
            <person name="Hafez N."/>
            <person name="Hagopian D."/>
            <person name="Hagos B."/>
            <person name="Hall J."/>
            <person name="Hatcher B."/>
            <person name="Heller A."/>
            <person name="Higgins H."/>
            <person name="Honan T."/>
            <person name="Horn A."/>
            <person name="Houde N."/>
            <person name="Hughes L."/>
            <person name="Hulme W."/>
            <person name="Husby E."/>
            <person name="Iliev I."/>
            <person name="Jaffe D."/>
            <person name="Jones C."/>
            <person name="Kamal M."/>
            <person name="Kamat A."/>
            <person name="Kamvysselis M."/>
            <person name="Karlsson E."/>
            <person name="Kells C."/>
            <person name="Kieu A."/>
            <person name="Kisner P."/>
            <person name="Kodira C."/>
            <person name="Kulbokas E."/>
            <person name="Labutti K."/>
            <person name="Lama D."/>
            <person name="Landers T."/>
            <person name="Leger J."/>
            <person name="Levine S."/>
            <person name="Lewis D."/>
            <person name="Lewis T."/>
            <person name="Lindblad-toh K."/>
            <person name="Liu X."/>
            <person name="Lokyitsang T."/>
            <person name="Lokyitsang Y."/>
            <person name="Lucien O."/>
            <person name="Lui A."/>
            <person name="Ma L.J."/>
            <person name="Mabbitt R."/>
            <person name="Macdonald J."/>
            <person name="Maclean C."/>
            <person name="Major J."/>
            <person name="Manning J."/>
            <person name="Marabella R."/>
            <person name="Maru K."/>
            <person name="Matthews C."/>
            <person name="Mauceli E."/>
            <person name="Mccarthy M."/>
            <person name="Mcdonough S."/>
            <person name="Mcghee T."/>
            <person name="Meldrim J."/>
            <person name="Meneus L."/>
            <person name="Mesirov J."/>
            <person name="Mihalev A."/>
            <person name="Mihova T."/>
            <person name="Mikkelsen T."/>
            <person name="Mlenga V."/>
            <person name="Moru K."/>
            <person name="Mozes J."/>
            <person name="Mulrain L."/>
            <person name="Munson G."/>
            <person name="Naylor J."/>
            <person name="Newes C."/>
            <person name="Nguyen C."/>
            <person name="Nguyen N."/>
            <person name="Nguyen T."/>
            <person name="Nicol R."/>
            <person name="Nielsen C."/>
            <person name="Nizzari M."/>
            <person name="Norbu C."/>
            <person name="Norbu N."/>
            <person name="O'donnell P."/>
            <person name="Okoawo O."/>
            <person name="O'leary S."/>
            <person name="Omotosho B."/>
            <person name="O'neill K."/>
            <person name="Osman S."/>
            <person name="Parker S."/>
            <person name="Perrin D."/>
            <person name="Phunkhang P."/>
            <person name="Piqani B."/>
            <person name="Purcell S."/>
            <person name="Rachupka T."/>
            <person name="Ramasamy U."/>
            <person name="Rameau R."/>
            <person name="Ray V."/>
            <person name="Raymond C."/>
            <person name="Retta R."/>
            <person name="Richardson S."/>
            <person name="Rise C."/>
            <person name="Rodriguez J."/>
            <person name="Rogers J."/>
            <person name="Rogov P."/>
            <person name="Rutman M."/>
            <person name="Schupbach R."/>
            <person name="Seaman C."/>
            <person name="Settipalli S."/>
            <person name="Sharpe T."/>
            <person name="Sheridan J."/>
            <person name="Sherpa N."/>
            <person name="Shi J."/>
            <person name="Smirnov S."/>
            <person name="Smith C."/>
            <person name="Sougnez C."/>
            <person name="Spencer B."/>
            <person name="Stalker J."/>
            <person name="Stange-thomann N."/>
            <person name="Stavropoulos S."/>
            <person name="Stetson K."/>
            <person name="Stone C."/>
            <person name="Stone S."/>
            <person name="Stubbs M."/>
            <person name="Talamas J."/>
            <person name="Tchuinga P."/>
            <person name="Tenzing P."/>
            <person name="Tesfaye S."/>
            <person name="Theodore J."/>
            <person name="Thoulutsang Y."/>
            <person name="Topham K."/>
            <person name="Towey S."/>
            <person name="Tsamla T."/>
            <person name="Tsomo N."/>
            <person name="Vallee D."/>
            <person name="Vassiliev H."/>
            <person name="Venkataraman V."/>
            <person name="Vinson J."/>
            <person name="Vo A."/>
            <person name="Wade C."/>
            <person name="Wang S."/>
            <person name="Wangchuk T."/>
            <person name="Wangdi T."/>
            <person name="Whittaker C."/>
            <person name="Wilkinson J."/>
            <person name="Wu Y."/>
            <person name="Wyman D."/>
            <person name="Yadav S."/>
            <person name="Yang S."/>
            <person name="Yang X."/>
            <person name="Yeager S."/>
            <person name="Yee E."/>
            <person name="Young G."/>
            <person name="Zainoun J."/>
            <person name="Zembeck L."/>
            <person name="Zimmer A."/>
            <person name="Zody M."/>
            <person name="Lander E."/>
        </authorList>
    </citation>
    <scope>NUCLEOTIDE SEQUENCE [LARGE SCALE GENOMIC DNA]</scope>
</reference>
<protein>
    <recommendedName>
        <fullName evidence="11">Collectrin-like domain-containing protein</fullName>
    </recommendedName>
</protein>
<dbReference type="Ensembl" id="ENSCSAVT00000014072.1">
    <property type="protein sequence ID" value="ENSCSAVP00000013912.1"/>
    <property type="gene ID" value="ENSCSAVG00000008156.1"/>
</dbReference>
<reference evidence="12" key="3">
    <citation type="submission" date="2025-09" db="UniProtKB">
        <authorList>
            <consortium name="Ensembl"/>
        </authorList>
    </citation>
    <scope>IDENTIFICATION</scope>
</reference>
<reference evidence="12" key="2">
    <citation type="submission" date="2025-08" db="UniProtKB">
        <authorList>
            <consortium name="Ensembl"/>
        </authorList>
    </citation>
    <scope>IDENTIFICATION</scope>
</reference>
<dbReference type="InterPro" id="IPR031588">
    <property type="entry name" value="Collectrin_dom"/>
</dbReference>
<keyword evidence="3" id="KW-0597">Phosphoprotein</keyword>
<keyword evidence="13" id="KW-1185">Reference proteome</keyword>
<evidence type="ECO:0000256" key="9">
    <source>
        <dbReference type="SAM" id="Phobius"/>
    </source>
</evidence>
<keyword evidence="7 9" id="KW-0472">Membrane</keyword>
<evidence type="ECO:0000256" key="3">
    <source>
        <dbReference type="ARBA" id="ARBA00022553"/>
    </source>
</evidence>
<dbReference type="GO" id="GO:0005886">
    <property type="term" value="C:plasma membrane"/>
    <property type="evidence" value="ECO:0007669"/>
    <property type="project" value="UniProtKB-SubCell"/>
</dbReference>
<feature type="transmembrane region" description="Helical" evidence="9">
    <location>
        <begin position="146"/>
        <end position="170"/>
    </location>
</feature>
<dbReference type="PANTHER" id="PTHR46884:SF1">
    <property type="entry name" value="COLLECTRIN"/>
    <property type="match status" value="1"/>
</dbReference>
<feature type="domain" description="Collectrin-like" evidence="11">
    <location>
        <begin position="20"/>
        <end position="207"/>
    </location>
</feature>
<organism evidence="12 13">
    <name type="scientific">Ciona savignyi</name>
    <name type="common">Pacific transparent sea squirt</name>
    <dbReference type="NCBI Taxonomy" id="51511"/>
    <lineage>
        <taxon>Eukaryota</taxon>
        <taxon>Metazoa</taxon>
        <taxon>Chordata</taxon>
        <taxon>Tunicata</taxon>
        <taxon>Ascidiacea</taxon>
        <taxon>Phlebobranchia</taxon>
        <taxon>Cionidae</taxon>
        <taxon>Ciona</taxon>
    </lineage>
</organism>
<dbReference type="InParanoid" id="H2Z8K0"/>
<name>H2Z8K0_CIOSA</name>
<dbReference type="AlphaFoldDB" id="H2Z8K0"/>
<dbReference type="Proteomes" id="UP000007875">
    <property type="component" value="Unassembled WGS sequence"/>
</dbReference>
<dbReference type="HOGENOM" id="CLU_1325984_0_0_1"/>
<evidence type="ECO:0000256" key="7">
    <source>
        <dbReference type="ARBA" id="ARBA00023136"/>
    </source>
</evidence>
<proteinExistence type="predicted"/>
<evidence type="ECO:0000256" key="5">
    <source>
        <dbReference type="ARBA" id="ARBA00022729"/>
    </source>
</evidence>
<keyword evidence="5 10" id="KW-0732">Signal</keyword>
<dbReference type="PROSITE" id="PS52010">
    <property type="entry name" value="COLLECTRIN_LIKE"/>
    <property type="match status" value="1"/>
</dbReference>
<evidence type="ECO:0000256" key="4">
    <source>
        <dbReference type="ARBA" id="ARBA00022692"/>
    </source>
</evidence>
<evidence type="ECO:0000313" key="13">
    <source>
        <dbReference type="Proteomes" id="UP000007875"/>
    </source>
</evidence>
<comment type="subcellular location">
    <subcellularLocation>
        <location evidence="1">Cell membrane</location>
        <topology evidence="1">Single-pass type I membrane protein</topology>
    </subcellularLocation>
</comment>
<evidence type="ECO:0000256" key="2">
    <source>
        <dbReference type="ARBA" id="ARBA00022475"/>
    </source>
</evidence>
<evidence type="ECO:0000313" key="12">
    <source>
        <dbReference type="Ensembl" id="ENSCSAVP00000013912.1"/>
    </source>
</evidence>
<dbReference type="InterPro" id="IPR042944">
    <property type="entry name" value="Collectrin"/>
</dbReference>
<dbReference type="STRING" id="51511.ENSCSAVP00000013912"/>
<dbReference type="PANTHER" id="PTHR46884">
    <property type="entry name" value="COLLECTRIN"/>
    <property type="match status" value="1"/>
</dbReference>
<dbReference type="eggNOG" id="ENOG502RWVW">
    <property type="taxonomic scope" value="Eukaryota"/>
</dbReference>
<keyword evidence="8" id="KW-0325">Glycoprotein</keyword>
<dbReference type="OMA" id="AYEWNES"/>
<evidence type="ECO:0000256" key="10">
    <source>
        <dbReference type="SAM" id="SignalP"/>
    </source>
</evidence>
<evidence type="ECO:0000256" key="8">
    <source>
        <dbReference type="ARBA" id="ARBA00023180"/>
    </source>
</evidence>
<feature type="signal peptide" evidence="10">
    <location>
        <begin position="1"/>
        <end position="20"/>
    </location>
</feature>
<sequence length="207" mass="23376">MRGFLSLLVLLSACLTLCRCLTCTSPKMKITIKITDPTEFDKAEQYLFTGVMAYSFRKYCTTFSDSRCTEFLKTTIDTVDVQITDVTERFAMCVQVTNQDPNFIEDVVRATKPRFNGALVLTDETLLFEGIPPTLKPEFIPDFPTWLIPFIVFVCLVIMAAIAILSYDAYQSKKQKKKMVETDSDNESHIYETYENGGAVSGSVTML</sequence>
<keyword evidence="4 9" id="KW-0812">Transmembrane</keyword>
<evidence type="ECO:0000259" key="11">
    <source>
        <dbReference type="PROSITE" id="PS52010"/>
    </source>
</evidence>
<dbReference type="GeneTree" id="ENSGT00940000160862"/>
<accession>H2Z8K0</accession>
<evidence type="ECO:0000256" key="6">
    <source>
        <dbReference type="ARBA" id="ARBA00022989"/>
    </source>
</evidence>
<keyword evidence="6 9" id="KW-1133">Transmembrane helix</keyword>
<feature type="chain" id="PRO_5003578819" description="Collectrin-like domain-containing protein" evidence="10">
    <location>
        <begin position="21"/>
        <end position="207"/>
    </location>
</feature>